<dbReference type="GO" id="GO:0016887">
    <property type="term" value="F:ATP hydrolysis activity"/>
    <property type="evidence" value="ECO:0007669"/>
    <property type="project" value="InterPro"/>
</dbReference>
<dbReference type="InterPro" id="IPR050107">
    <property type="entry name" value="ABC_carbohydrate_import_ATPase"/>
</dbReference>
<keyword evidence="2" id="KW-0813">Transport</keyword>
<evidence type="ECO:0000256" key="2">
    <source>
        <dbReference type="ARBA" id="ARBA00022448"/>
    </source>
</evidence>
<evidence type="ECO:0000256" key="7">
    <source>
        <dbReference type="ARBA" id="ARBA00022967"/>
    </source>
</evidence>
<dbReference type="PANTHER" id="PTHR43790:SF9">
    <property type="entry name" value="GALACTOFURANOSE TRANSPORTER ATP-BINDING PROTEIN YTFR"/>
    <property type="match status" value="1"/>
</dbReference>
<name>A0AAE3AMW3_9FIRM</name>
<dbReference type="RefSeq" id="WP_308449737.1">
    <property type="nucleotide sequence ID" value="NZ_JAJEQC010000011.1"/>
</dbReference>
<evidence type="ECO:0000259" key="9">
    <source>
        <dbReference type="PROSITE" id="PS50893"/>
    </source>
</evidence>
<evidence type="ECO:0000256" key="4">
    <source>
        <dbReference type="ARBA" id="ARBA00022737"/>
    </source>
</evidence>
<dbReference type="InterPro" id="IPR017871">
    <property type="entry name" value="ABC_transporter-like_CS"/>
</dbReference>
<accession>A0AAE3AMW3</accession>
<proteinExistence type="predicted"/>
<evidence type="ECO:0000256" key="6">
    <source>
        <dbReference type="ARBA" id="ARBA00022840"/>
    </source>
</evidence>
<keyword evidence="3" id="KW-1003">Cell membrane</keyword>
<evidence type="ECO:0000313" key="11">
    <source>
        <dbReference type="Proteomes" id="UP001199424"/>
    </source>
</evidence>
<feature type="domain" description="ABC transporter" evidence="9">
    <location>
        <begin position="240"/>
        <end position="493"/>
    </location>
</feature>
<dbReference type="InterPro" id="IPR003593">
    <property type="entry name" value="AAA+_ATPase"/>
</dbReference>
<reference evidence="10" key="1">
    <citation type="submission" date="2021-10" db="EMBL/GenBank/DDBJ databases">
        <title>Anaerobic single-cell dispensing facilitates the cultivation of human gut bacteria.</title>
        <authorList>
            <person name="Afrizal A."/>
        </authorList>
    </citation>
    <scope>NUCLEOTIDE SEQUENCE</scope>
    <source>
        <strain evidence="10">CLA-AA-H250</strain>
    </source>
</reference>
<evidence type="ECO:0000256" key="1">
    <source>
        <dbReference type="ARBA" id="ARBA00004202"/>
    </source>
</evidence>
<dbReference type="AlphaFoldDB" id="A0AAE3AMW3"/>
<dbReference type="SUPFAM" id="SSF52540">
    <property type="entry name" value="P-loop containing nucleoside triphosphate hydrolases"/>
    <property type="match status" value="2"/>
</dbReference>
<keyword evidence="4" id="KW-0677">Repeat</keyword>
<dbReference type="Pfam" id="PF00005">
    <property type="entry name" value="ABC_tran"/>
    <property type="match status" value="2"/>
</dbReference>
<dbReference type="FunFam" id="3.40.50.300:FF:000127">
    <property type="entry name" value="Ribose import ATP-binding protein RbsA"/>
    <property type="match status" value="1"/>
</dbReference>
<dbReference type="CDD" id="cd03215">
    <property type="entry name" value="ABC_Carb_Monos_II"/>
    <property type="match status" value="1"/>
</dbReference>
<keyword evidence="6 10" id="KW-0067">ATP-binding</keyword>
<dbReference type="CDD" id="cd03216">
    <property type="entry name" value="ABC_Carb_Monos_I"/>
    <property type="match status" value="1"/>
</dbReference>
<evidence type="ECO:0000313" key="10">
    <source>
        <dbReference type="EMBL" id="MCC2137513.1"/>
    </source>
</evidence>
<protein>
    <submittedName>
        <fullName evidence="10">Sugar ABC transporter ATP-binding protein</fullName>
    </submittedName>
</protein>
<sequence length="494" mass="54346">MTLEMKGIYKSFGANDVLRDVSFTLNGGEICALLGENGAGKSTLMNILGGVHHADQGQILLDGKRVAFQTPADSLKHGIAFIHQELNLVNDLAIYENMFIGHELRKKNRFLDSAAMIAKTNEVFKKMDLDLDPRIMVRDLDASYKQIVEIARALLMEASIIIMDEPTTSLTEPEIRRVFDMMNTLRKSGVGIVFISHKLREVMEICTRYTVLRDGNMVSSGLVSETSVDMLARDMVGHDVRTQSLRREKKIGNVILSGKGMTLEPHFRNVSFEVHAGEVLGFTGLLGDGRSELFQAVFGAIHGASGTVEVEGKPVHIRTTGQALKAGVGYVPRNRKENGIIKDMSILENGTVVTWPRDSKMGFLHSKKIEKDFDDFEKELHIKLGSAKDLIGSLSGGNQQKVVLAKWLDANPKVLVFDNPTQGVDVGAKEEIYDIILKLAEVGVAVIVLSSEAQEIIRVCDRTVVMFHGSVQGELVGDEMNEQAIMRLATGGQV</sequence>
<keyword evidence="5" id="KW-0547">Nucleotide-binding</keyword>
<dbReference type="EMBL" id="JAJEQC010000011">
    <property type="protein sequence ID" value="MCC2137513.1"/>
    <property type="molecule type" value="Genomic_DNA"/>
</dbReference>
<gene>
    <name evidence="10" type="ORF">LKD31_10865</name>
</gene>
<evidence type="ECO:0000256" key="5">
    <source>
        <dbReference type="ARBA" id="ARBA00022741"/>
    </source>
</evidence>
<dbReference type="InterPro" id="IPR003439">
    <property type="entry name" value="ABC_transporter-like_ATP-bd"/>
</dbReference>
<feature type="domain" description="ABC transporter" evidence="9">
    <location>
        <begin position="3"/>
        <end position="239"/>
    </location>
</feature>
<evidence type="ECO:0000256" key="8">
    <source>
        <dbReference type="ARBA" id="ARBA00023136"/>
    </source>
</evidence>
<keyword evidence="8" id="KW-0472">Membrane</keyword>
<organism evidence="10 11">
    <name type="scientific">Hominenteromicrobium mulieris</name>
    <dbReference type="NCBI Taxonomy" id="2885357"/>
    <lineage>
        <taxon>Bacteria</taxon>
        <taxon>Bacillati</taxon>
        <taxon>Bacillota</taxon>
        <taxon>Clostridia</taxon>
        <taxon>Eubacteriales</taxon>
        <taxon>Oscillospiraceae</taxon>
        <taxon>Hominenteromicrobium</taxon>
    </lineage>
</organism>
<keyword evidence="11" id="KW-1185">Reference proteome</keyword>
<dbReference type="PROSITE" id="PS50893">
    <property type="entry name" value="ABC_TRANSPORTER_2"/>
    <property type="match status" value="2"/>
</dbReference>
<dbReference type="SMART" id="SM00382">
    <property type="entry name" value="AAA"/>
    <property type="match status" value="2"/>
</dbReference>
<dbReference type="PROSITE" id="PS00211">
    <property type="entry name" value="ABC_TRANSPORTER_1"/>
    <property type="match status" value="1"/>
</dbReference>
<dbReference type="PANTHER" id="PTHR43790">
    <property type="entry name" value="CARBOHYDRATE TRANSPORT ATP-BINDING PROTEIN MG119-RELATED"/>
    <property type="match status" value="1"/>
</dbReference>
<dbReference type="Proteomes" id="UP001199424">
    <property type="component" value="Unassembled WGS sequence"/>
</dbReference>
<keyword evidence="7" id="KW-1278">Translocase</keyword>
<evidence type="ECO:0000256" key="3">
    <source>
        <dbReference type="ARBA" id="ARBA00022475"/>
    </source>
</evidence>
<dbReference type="GO" id="GO:0005524">
    <property type="term" value="F:ATP binding"/>
    <property type="evidence" value="ECO:0007669"/>
    <property type="project" value="UniProtKB-KW"/>
</dbReference>
<dbReference type="InterPro" id="IPR027417">
    <property type="entry name" value="P-loop_NTPase"/>
</dbReference>
<comment type="subcellular location">
    <subcellularLocation>
        <location evidence="1">Cell membrane</location>
        <topology evidence="1">Peripheral membrane protein</topology>
    </subcellularLocation>
</comment>
<dbReference type="Gene3D" id="3.40.50.300">
    <property type="entry name" value="P-loop containing nucleotide triphosphate hydrolases"/>
    <property type="match status" value="2"/>
</dbReference>
<comment type="caution">
    <text evidence="10">The sequence shown here is derived from an EMBL/GenBank/DDBJ whole genome shotgun (WGS) entry which is preliminary data.</text>
</comment>
<dbReference type="GO" id="GO:0005886">
    <property type="term" value="C:plasma membrane"/>
    <property type="evidence" value="ECO:0007669"/>
    <property type="project" value="UniProtKB-SubCell"/>
</dbReference>